<dbReference type="AlphaFoldDB" id="A0A8S9Y0C9"/>
<gene>
    <name evidence="2" type="ORF">GE061_008978</name>
</gene>
<comment type="caution">
    <text evidence="2">The sequence shown here is derived from an EMBL/GenBank/DDBJ whole genome shotgun (WGS) entry which is preliminary data.</text>
</comment>
<evidence type="ECO:0000313" key="3">
    <source>
        <dbReference type="Proteomes" id="UP000466442"/>
    </source>
</evidence>
<feature type="compositionally biased region" description="Low complexity" evidence="1">
    <location>
        <begin position="44"/>
        <end position="64"/>
    </location>
</feature>
<keyword evidence="3" id="KW-1185">Reference proteome</keyword>
<dbReference type="EMBL" id="WIXP02000002">
    <property type="protein sequence ID" value="KAF6214239.1"/>
    <property type="molecule type" value="Genomic_DNA"/>
</dbReference>
<organism evidence="2 3">
    <name type="scientific">Apolygus lucorum</name>
    <name type="common">Small green plant bug</name>
    <name type="synonym">Lygocoris lucorum</name>
    <dbReference type="NCBI Taxonomy" id="248454"/>
    <lineage>
        <taxon>Eukaryota</taxon>
        <taxon>Metazoa</taxon>
        <taxon>Ecdysozoa</taxon>
        <taxon>Arthropoda</taxon>
        <taxon>Hexapoda</taxon>
        <taxon>Insecta</taxon>
        <taxon>Pterygota</taxon>
        <taxon>Neoptera</taxon>
        <taxon>Paraneoptera</taxon>
        <taxon>Hemiptera</taxon>
        <taxon>Heteroptera</taxon>
        <taxon>Panheteroptera</taxon>
        <taxon>Cimicomorpha</taxon>
        <taxon>Miridae</taxon>
        <taxon>Mirini</taxon>
        <taxon>Apolygus</taxon>
    </lineage>
</organism>
<protein>
    <submittedName>
        <fullName evidence="2">Uncharacterized protein</fullName>
    </submittedName>
</protein>
<dbReference type="Proteomes" id="UP000466442">
    <property type="component" value="Unassembled WGS sequence"/>
</dbReference>
<evidence type="ECO:0000313" key="2">
    <source>
        <dbReference type="EMBL" id="KAF6214239.1"/>
    </source>
</evidence>
<sequence length="145" mass="15200">MSFPSLDWHNGFNMIPGKTDAVFRAGTGGWGIEGFPPSASSKPGTKSKSGAAVAASAPWSMPSAGGETPVTFTLSQVEKTLQIPGSLGVATAHPQRLRHRAGSGPESVFRNDVWNVDRNDRPTGMKCQPNVIAADLVIGVALADW</sequence>
<feature type="region of interest" description="Disordered" evidence="1">
    <location>
        <begin position="34"/>
        <end position="64"/>
    </location>
</feature>
<proteinExistence type="predicted"/>
<name>A0A8S9Y0C9_APOLU</name>
<reference evidence="2" key="1">
    <citation type="journal article" date="2021" name="Mol. Ecol. Resour.">
        <title>Apolygus lucorum genome provides insights into omnivorousness and mesophyll feeding.</title>
        <authorList>
            <person name="Liu Y."/>
            <person name="Liu H."/>
            <person name="Wang H."/>
            <person name="Huang T."/>
            <person name="Liu B."/>
            <person name="Yang B."/>
            <person name="Yin L."/>
            <person name="Li B."/>
            <person name="Zhang Y."/>
            <person name="Zhang S."/>
            <person name="Jiang F."/>
            <person name="Zhang X."/>
            <person name="Ren Y."/>
            <person name="Wang B."/>
            <person name="Wang S."/>
            <person name="Lu Y."/>
            <person name="Wu K."/>
            <person name="Fan W."/>
            <person name="Wang G."/>
        </authorList>
    </citation>
    <scope>NUCLEOTIDE SEQUENCE</scope>
    <source>
        <strain evidence="2">12Hb</strain>
    </source>
</reference>
<accession>A0A8S9Y0C9</accession>
<evidence type="ECO:0000256" key="1">
    <source>
        <dbReference type="SAM" id="MobiDB-lite"/>
    </source>
</evidence>